<evidence type="ECO:0008006" key="5">
    <source>
        <dbReference type="Google" id="ProtNLM"/>
    </source>
</evidence>
<dbReference type="Proteomes" id="UP000054937">
    <property type="component" value="Unassembled WGS sequence"/>
</dbReference>
<feature type="signal peptide" evidence="2">
    <location>
        <begin position="1"/>
        <end position="19"/>
    </location>
</feature>
<protein>
    <recommendedName>
        <fullName evidence="5">Insulin-like growth factor binding protein, N-terminal</fullName>
    </recommendedName>
</protein>
<feature type="chain" id="PRO_5006867404" description="Insulin-like growth factor binding protein, N-terminal" evidence="2">
    <location>
        <begin position="20"/>
        <end position="248"/>
    </location>
</feature>
<comment type="caution">
    <text evidence="3">The sequence shown here is derived from an EMBL/GenBank/DDBJ whole genome shotgun (WGS) entry which is preliminary data.</text>
</comment>
<name>A0A0V0QCW5_PSEPJ</name>
<reference evidence="3 4" key="1">
    <citation type="journal article" date="2015" name="Sci. Rep.">
        <title>Genome of the facultative scuticociliatosis pathogen Pseudocohnilembus persalinus provides insight into its virulence through horizontal gene transfer.</title>
        <authorList>
            <person name="Xiong J."/>
            <person name="Wang G."/>
            <person name="Cheng J."/>
            <person name="Tian M."/>
            <person name="Pan X."/>
            <person name="Warren A."/>
            <person name="Jiang C."/>
            <person name="Yuan D."/>
            <person name="Miao W."/>
        </authorList>
    </citation>
    <scope>NUCLEOTIDE SEQUENCE [LARGE SCALE GENOMIC DNA]</scope>
    <source>
        <strain evidence="3">36N120E</strain>
    </source>
</reference>
<accession>A0A0V0QCW5</accession>
<evidence type="ECO:0000313" key="4">
    <source>
        <dbReference type="Proteomes" id="UP000054937"/>
    </source>
</evidence>
<feature type="transmembrane region" description="Helical" evidence="1">
    <location>
        <begin position="100"/>
        <end position="122"/>
    </location>
</feature>
<keyword evidence="1" id="KW-1133">Transmembrane helix</keyword>
<organism evidence="3 4">
    <name type="scientific">Pseudocohnilembus persalinus</name>
    <name type="common">Ciliate</name>
    <dbReference type="NCBI Taxonomy" id="266149"/>
    <lineage>
        <taxon>Eukaryota</taxon>
        <taxon>Sar</taxon>
        <taxon>Alveolata</taxon>
        <taxon>Ciliophora</taxon>
        <taxon>Intramacronucleata</taxon>
        <taxon>Oligohymenophorea</taxon>
        <taxon>Scuticociliatia</taxon>
        <taxon>Philasterida</taxon>
        <taxon>Pseudocohnilembidae</taxon>
        <taxon>Pseudocohnilembus</taxon>
    </lineage>
</organism>
<sequence>MKTGLFVVILIYLLQLSKESCDSDQYVEESRTGYCSSCNNCLGERSCTNNYCCGKPNLNSENPQCLSNTYNYKEEYGQSCTSDCECNGYRYCQSGRNNNGLYIGLAVVGSFIITAVSIMYSLHRRKQHQKNKKMQKKRQQIAQDVFKQDQQKLDLNQTQFNNSNQNNIQNNQQYDQNQMYYNNNNNFNFMQQQQGYNMPMQNQQNMMYNYQDPNNNFMMPHPLNPIETNQPQNNYQIQNQNQNQNAIL</sequence>
<keyword evidence="4" id="KW-1185">Reference proteome</keyword>
<gene>
    <name evidence="3" type="ORF">PPERSA_07231</name>
</gene>
<keyword evidence="1" id="KW-0472">Membrane</keyword>
<dbReference type="InParanoid" id="A0A0V0QCW5"/>
<keyword evidence="2" id="KW-0732">Signal</keyword>
<dbReference type="EMBL" id="LDAU01000196">
    <property type="protein sequence ID" value="KRX00034.1"/>
    <property type="molecule type" value="Genomic_DNA"/>
</dbReference>
<evidence type="ECO:0000313" key="3">
    <source>
        <dbReference type="EMBL" id="KRX00034.1"/>
    </source>
</evidence>
<dbReference type="AlphaFoldDB" id="A0A0V0QCW5"/>
<evidence type="ECO:0000256" key="1">
    <source>
        <dbReference type="SAM" id="Phobius"/>
    </source>
</evidence>
<evidence type="ECO:0000256" key="2">
    <source>
        <dbReference type="SAM" id="SignalP"/>
    </source>
</evidence>
<proteinExistence type="predicted"/>
<keyword evidence="1" id="KW-0812">Transmembrane</keyword>